<accession>A0ABT3CAE0</accession>
<gene>
    <name evidence="1" type="ORF">H7J73_10335</name>
</gene>
<name>A0ABT3CAE0_9MYCO</name>
<proteinExistence type="predicted"/>
<evidence type="ECO:0000313" key="1">
    <source>
        <dbReference type="EMBL" id="MCV7226427.1"/>
    </source>
</evidence>
<evidence type="ECO:0008006" key="3">
    <source>
        <dbReference type="Google" id="ProtNLM"/>
    </source>
</evidence>
<organism evidence="1 2">
    <name type="scientific">Mycolicibacterium komossense</name>
    <dbReference type="NCBI Taxonomy" id="1779"/>
    <lineage>
        <taxon>Bacteria</taxon>
        <taxon>Bacillati</taxon>
        <taxon>Actinomycetota</taxon>
        <taxon>Actinomycetes</taxon>
        <taxon>Mycobacteriales</taxon>
        <taxon>Mycobacteriaceae</taxon>
        <taxon>Mycolicibacterium</taxon>
    </lineage>
</organism>
<sequence length="135" mass="14320">MKVGDCLKVSGPVDRPEATKADCGSTVSNFKVAAVVAKSNQCPTDVDSYYSQSSTFTPESTTVCLDIDWLVGGCMSVDPENDRDPYRVDCADSGAANRQRATQVLAGVASVDQCASGLGYAYDERQFTVCVENVA</sequence>
<reference evidence="1 2" key="1">
    <citation type="journal article" date="2022" name="BMC Genomics">
        <title>Comparative genome analysis of mycobacteria focusing on tRNA and non-coding RNA.</title>
        <authorList>
            <person name="Behra P.R.K."/>
            <person name="Pettersson B.M.F."/>
            <person name="Ramesh M."/>
            <person name="Das S."/>
            <person name="Dasgupta S."/>
            <person name="Kirsebom L.A."/>
        </authorList>
    </citation>
    <scope>NUCLEOTIDE SEQUENCE [LARGE SCALE GENOMIC DNA]</scope>
    <source>
        <strain evidence="1 2">DSM 44078</strain>
    </source>
</reference>
<evidence type="ECO:0000313" key="2">
    <source>
        <dbReference type="Proteomes" id="UP001526201"/>
    </source>
</evidence>
<dbReference type="Proteomes" id="UP001526201">
    <property type="component" value="Unassembled WGS sequence"/>
</dbReference>
<comment type="caution">
    <text evidence="1">The sequence shown here is derived from an EMBL/GenBank/DDBJ whole genome shotgun (WGS) entry which is preliminary data.</text>
</comment>
<keyword evidence="2" id="KW-1185">Reference proteome</keyword>
<dbReference type="EMBL" id="JACKTY010000024">
    <property type="protein sequence ID" value="MCV7226427.1"/>
    <property type="molecule type" value="Genomic_DNA"/>
</dbReference>
<protein>
    <recommendedName>
        <fullName evidence="3">Lipoprotein LppU</fullName>
    </recommendedName>
</protein>